<reference evidence="1 2" key="1">
    <citation type="submission" date="2018-05" db="EMBL/GenBank/DDBJ databases">
        <title>Micromonosporas from Atacama Desert.</title>
        <authorList>
            <person name="Carro L."/>
            <person name="Golinska P."/>
            <person name="Klenk H.-P."/>
            <person name="Goodfellow M."/>
        </authorList>
    </citation>
    <scope>NUCLEOTIDE SEQUENCE [LARGE SCALE GENOMIC DNA]</scope>
    <source>
        <strain evidence="1 2">4G51</strain>
    </source>
</reference>
<proteinExistence type="predicted"/>
<evidence type="ECO:0000313" key="2">
    <source>
        <dbReference type="Proteomes" id="UP000246050"/>
    </source>
</evidence>
<dbReference type="Proteomes" id="UP000246050">
    <property type="component" value="Unassembled WGS sequence"/>
</dbReference>
<protein>
    <submittedName>
        <fullName evidence="1">Uncharacterized protein</fullName>
    </submittedName>
</protein>
<gene>
    <name evidence="1" type="ORF">DKT69_05970</name>
</gene>
<accession>A0A317DNW9</accession>
<sequence length="68" mass="7682">MEDMRRHRRAWIVAGERLHPGEYAHRWPAVAVAFAVLRDTKLNVHPSAPGRNAVQIGHRCRSACRADG</sequence>
<evidence type="ECO:0000313" key="1">
    <source>
        <dbReference type="EMBL" id="PWR16391.1"/>
    </source>
</evidence>
<name>A0A317DNW9_9ACTN</name>
<dbReference type="AlphaFoldDB" id="A0A317DNW9"/>
<comment type="caution">
    <text evidence="1">The sequence shown here is derived from an EMBL/GenBank/DDBJ whole genome shotgun (WGS) entry which is preliminary data.</text>
</comment>
<organism evidence="1 2">
    <name type="scientific">Micromonospora sicca</name>
    <dbReference type="NCBI Taxonomy" id="2202420"/>
    <lineage>
        <taxon>Bacteria</taxon>
        <taxon>Bacillati</taxon>
        <taxon>Actinomycetota</taxon>
        <taxon>Actinomycetes</taxon>
        <taxon>Micromonosporales</taxon>
        <taxon>Micromonosporaceae</taxon>
        <taxon>Micromonospora</taxon>
    </lineage>
</organism>
<dbReference type="EMBL" id="QGKS01000126">
    <property type="protein sequence ID" value="PWR16391.1"/>
    <property type="molecule type" value="Genomic_DNA"/>
</dbReference>